<dbReference type="Pfam" id="PF04264">
    <property type="entry name" value="YceI"/>
    <property type="match status" value="1"/>
</dbReference>
<protein>
    <submittedName>
        <fullName evidence="3">YceI family protein</fullName>
    </submittedName>
</protein>
<evidence type="ECO:0000256" key="1">
    <source>
        <dbReference type="ARBA" id="ARBA00008812"/>
    </source>
</evidence>
<comment type="similarity">
    <text evidence="1">Belongs to the UPF0312 family.</text>
</comment>
<dbReference type="Proteomes" id="UP000316806">
    <property type="component" value="Chromosome"/>
</dbReference>
<dbReference type="InterPro" id="IPR007372">
    <property type="entry name" value="Lipid/polyisoprenoid-bd_YceI"/>
</dbReference>
<dbReference type="InterPro" id="IPR036761">
    <property type="entry name" value="TTHA0802/YceI-like_sf"/>
</dbReference>
<accession>A0A516R1Z7</accession>
<evidence type="ECO:0000313" key="3">
    <source>
        <dbReference type="EMBL" id="QDQ09682.1"/>
    </source>
</evidence>
<proteinExistence type="inferred from homology"/>
<dbReference type="EMBL" id="CP040916">
    <property type="protein sequence ID" value="QDQ09682.1"/>
    <property type="molecule type" value="Genomic_DNA"/>
</dbReference>
<dbReference type="PANTHER" id="PTHR34406:SF1">
    <property type="entry name" value="PROTEIN YCEI"/>
    <property type="match status" value="1"/>
</dbReference>
<reference evidence="3 4" key="1">
    <citation type="journal article" date="2019" name="J. Ind. Microbiol. Biotechnol.">
        <title>The complete genomic sequence of Streptomyces spectabilis NRRL-2792 and identification of secondary metabolite biosynthetic gene clusters.</title>
        <authorList>
            <person name="Sinha A."/>
            <person name="Phillips-Salemka S."/>
            <person name="Niraula T.A."/>
            <person name="Short K.A."/>
            <person name="Niraula N.P."/>
        </authorList>
    </citation>
    <scope>NUCLEOTIDE SEQUENCE [LARGE SCALE GENOMIC DNA]</scope>
    <source>
        <strain evidence="3 4">NRRL 2792</strain>
    </source>
</reference>
<name>A0A516R1Z7_STRST</name>
<dbReference type="RefSeq" id="WP_144001258.1">
    <property type="nucleotide sequence ID" value="NZ_CP040916.1"/>
</dbReference>
<evidence type="ECO:0000259" key="2">
    <source>
        <dbReference type="SMART" id="SM00867"/>
    </source>
</evidence>
<gene>
    <name evidence="3" type="ORF">FH965_03165</name>
</gene>
<dbReference type="PANTHER" id="PTHR34406">
    <property type="entry name" value="PROTEIN YCEI"/>
    <property type="match status" value="1"/>
</dbReference>
<dbReference type="Gene3D" id="2.40.128.110">
    <property type="entry name" value="Lipid/polyisoprenoid-binding, YceI-like"/>
    <property type="match status" value="1"/>
</dbReference>
<sequence>MPASTELSELTGDYVIDPAHTRIGFVARHTMSTRVRGQFAEFGGGACLDGGDPSRSSARLTIHARSIQTRNQQRDDLLCGKFLDVDNHPAITFTSAHVRHVDGARYKVAGDLTIRGVTAPVTLDVELTAAAPAPEGDFRVGFTGGATINRRDWGVNWNGMTALMVAPKVRLEFDVTAVRAS</sequence>
<dbReference type="AlphaFoldDB" id="A0A516R1Z7"/>
<feature type="domain" description="Lipid/polyisoprenoid-binding YceI-like" evidence="2">
    <location>
        <begin position="13"/>
        <end position="178"/>
    </location>
</feature>
<dbReference type="SUPFAM" id="SSF101874">
    <property type="entry name" value="YceI-like"/>
    <property type="match status" value="1"/>
</dbReference>
<dbReference type="SMART" id="SM00867">
    <property type="entry name" value="YceI"/>
    <property type="match status" value="1"/>
</dbReference>
<organism evidence="3 4">
    <name type="scientific">Streptomyces spectabilis</name>
    <dbReference type="NCBI Taxonomy" id="68270"/>
    <lineage>
        <taxon>Bacteria</taxon>
        <taxon>Bacillati</taxon>
        <taxon>Actinomycetota</taxon>
        <taxon>Actinomycetes</taxon>
        <taxon>Kitasatosporales</taxon>
        <taxon>Streptomycetaceae</taxon>
        <taxon>Streptomyces</taxon>
    </lineage>
</organism>
<evidence type="ECO:0000313" key="4">
    <source>
        <dbReference type="Proteomes" id="UP000316806"/>
    </source>
</evidence>